<name>V8G7F4_9BURK</name>
<feature type="transmembrane region" description="Helical" evidence="1">
    <location>
        <begin position="12"/>
        <end position="30"/>
    </location>
</feature>
<sequence length="42" mass="4796">MLFNLFNKINSLGYLQVSGFASMLILNRFLSMFVCKGDQNGY</sequence>
<keyword evidence="1" id="KW-1133">Transmembrane helix</keyword>
<gene>
    <name evidence="2" type="ORF">V757_04770</name>
</gene>
<keyword evidence="3" id="KW-1185">Reference proteome</keyword>
<comment type="caution">
    <text evidence="2">The sequence shown here is derived from an EMBL/GenBank/DDBJ whole genome shotgun (WGS) entry which is preliminary data.</text>
</comment>
<reference evidence="2 3" key="1">
    <citation type="submission" date="2013-11" db="EMBL/GenBank/DDBJ databases">
        <title>Genomic analysis of Pelistega sp. HM-7.</title>
        <authorList>
            <person name="Kumbhare S.V."/>
            <person name="Shetty S.A."/>
            <person name="Sharma O."/>
            <person name="Dhotre D.P."/>
        </authorList>
    </citation>
    <scope>NUCLEOTIDE SEQUENCE [LARGE SCALE GENOMIC DNA]</scope>
    <source>
        <strain evidence="2 3">HM-7</strain>
    </source>
</reference>
<dbReference type="Proteomes" id="UP000018766">
    <property type="component" value="Unassembled WGS sequence"/>
</dbReference>
<organism evidence="2 3">
    <name type="scientific">Pelistega indica</name>
    <dbReference type="NCBI Taxonomy" id="1414851"/>
    <lineage>
        <taxon>Bacteria</taxon>
        <taxon>Pseudomonadati</taxon>
        <taxon>Pseudomonadota</taxon>
        <taxon>Betaproteobacteria</taxon>
        <taxon>Burkholderiales</taxon>
        <taxon>Alcaligenaceae</taxon>
        <taxon>Pelistega</taxon>
    </lineage>
</organism>
<accession>V8G7F4</accession>
<keyword evidence="1" id="KW-0472">Membrane</keyword>
<evidence type="ECO:0000313" key="2">
    <source>
        <dbReference type="EMBL" id="ETD72355.1"/>
    </source>
</evidence>
<evidence type="ECO:0000313" key="3">
    <source>
        <dbReference type="Proteomes" id="UP000018766"/>
    </source>
</evidence>
<proteinExistence type="predicted"/>
<dbReference type="AlphaFoldDB" id="V8G7F4"/>
<evidence type="ECO:0000256" key="1">
    <source>
        <dbReference type="SAM" id="Phobius"/>
    </source>
</evidence>
<dbReference type="EMBL" id="AYSV01000068">
    <property type="protein sequence ID" value="ETD72355.1"/>
    <property type="molecule type" value="Genomic_DNA"/>
</dbReference>
<protein>
    <submittedName>
        <fullName evidence="2">Uncharacterized protein</fullName>
    </submittedName>
</protein>
<keyword evidence="1" id="KW-0812">Transmembrane</keyword>